<evidence type="ECO:0000256" key="2">
    <source>
        <dbReference type="ARBA" id="ARBA00004245"/>
    </source>
</evidence>
<name>A0A8S4RMA7_9NEOP</name>
<accession>A0A8S4RMA7</accession>
<keyword evidence="6 9" id="KW-0175">Coiled coil</keyword>
<dbReference type="PANTHER" id="PTHR14885:SF1">
    <property type="entry name" value="CILIA- AND FLAGELLA-ASSOCIATED PROTEIN 43"/>
    <property type="match status" value="1"/>
</dbReference>
<proteinExistence type="predicted"/>
<dbReference type="AlphaFoldDB" id="A0A8S4RMA7"/>
<evidence type="ECO:0000256" key="8">
    <source>
        <dbReference type="ARBA" id="ARBA00023273"/>
    </source>
</evidence>
<organism evidence="10 11">
    <name type="scientific">Pararge aegeria aegeria</name>
    <dbReference type="NCBI Taxonomy" id="348720"/>
    <lineage>
        <taxon>Eukaryota</taxon>
        <taxon>Metazoa</taxon>
        <taxon>Ecdysozoa</taxon>
        <taxon>Arthropoda</taxon>
        <taxon>Hexapoda</taxon>
        <taxon>Insecta</taxon>
        <taxon>Pterygota</taxon>
        <taxon>Neoptera</taxon>
        <taxon>Endopterygota</taxon>
        <taxon>Lepidoptera</taxon>
        <taxon>Glossata</taxon>
        <taxon>Ditrysia</taxon>
        <taxon>Papilionoidea</taxon>
        <taxon>Nymphalidae</taxon>
        <taxon>Satyrinae</taxon>
        <taxon>Satyrini</taxon>
        <taxon>Parargina</taxon>
        <taxon>Pararge</taxon>
    </lineage>
</organism>
<keyword evidence="7" id="KW-0206">Cytoskeleton</keyword>
<evidence type="ECO:0000256" key="4">
    <source>
        <dbReference type="ARBA" id="ARBA00022574"/>
    </source>
</evidence>
<gene>
    <name evidence="10" type="primary">jg309</name>
    <name evidence="10" type="ORF">PAEG_LOCUS15210</name>
</gene>
<keyword evidence="4" id="KW-0853">WD repeat</keyword>
<dbReference type="GO" id="GO:0060271">
    <property type="term" value="P:cilium assembly"/>
    <property type="evidence" value="ECO:0007669"/>
    <property type="project" value="TreeGrafter"/>
</dbReference>
<sequence length="315" mass="37027">MIPVVLYDLANAILTGVRPPLLHSDCVDYFKGVEQLDQISNMPPVMDEGLWVSMCKLRRGKIENEIRLILRHRHQAELAARNKTIQLVLPAGQVEITTTGHMDDFEDATLIPREEIEKVNQVILHVGEWKLRMMRKQIEFRKGILSKEWEHAQMKMKLRHMEQELYSYQRLKIPKELQSYLKNKELGYTDEQEYAKMEKEMEASKVSVNKILNEQIKRVEEVEMKINALEAQAQELEKLIVSLNAKVSEKRLNEDPLEPIRIRRVFKKRMETLVTRGQLIREVQGHHTRIVLLQTELELLRLKTYPTLASFRTIT</sequence>
<evidence type="ECO:0000256" key="9">
    <source>
        <dbReference type="SAM" id="Coils"/>
    </source>
</evidence>
<dbReference type="PANTHER" id="PTHR14885">
    <property type="entry name" value="CILIA- AND FLAGELLA-ASSOCIATED PROTEIN 43-RELATED"/>
    <property type="match status" value="1"/>
</dbReference>
<comment type="caution">
    <text evidence="10">The sequence shown here is derived from an EMBL/GenBank/DDBJ whole genome shotgun (WGS) entry which is preliminary data.</text>
</comment>
<dbReference type="GO" id="GO:0005930">
    <property type="term" value="C:axoneme"/>
    <property type="evidence" value="ECO:0007669"/>
    <property type="project" value="TreeGrafter"/>
</dbReference>
<protein>
    <submittedName>
        <fullName evidence="10">Jg309 protein</fullName>
    </submittedName>
</protein>
<evidence type="ECO:0000313" key="11">
    <source>
        <dbReference type="Proteomes" id="UP000838756"/>
    </source>
</evidence>
<keyword evidence="5" id="KW-0677">Repeat</keyword>
<dbReference type="OrthoDB" id="6922154at2759"/>
<dbReference type="Proteomes" id="UP000838756">
    <property type="component" value="Unassembled WGS sequence"/>
</dbReference>
<keyword evidence="11" id="KW-1185">Reference proteome</keyword>
<reference evidence="10" key="1">
    <citation type="submission" date="2022-03" db="EMBL/GenBank/DDBJ databases">
        <authorList>
            <person name="Lindestad O."/>
        </authorList>
    </citation>
    <scope>NUCLEOTIDE SEQUENCE</scope>
</reference>
<evidence type="ECO:0000256" key="1">
    <source>
        <dbReference type="ARBA" id="ARBA00004138"/>
    </source>
</evidence>
<keyword evidence="8" id="KW-0966">Cell projection</keyword>
<keyword evidence="3" id="KW-0963">Cytoplasm</keyword>
<evidence type="ECO:0000313" key="10">
    <source>
        <dbReference type="EMBL" id="CAH2238056.1"/>
    </source>
</evidence>
<evidence type="ECO:0000256" key="6">
    <source>
        <dbReference type="ARBA" id="ARBA00023054"/>
    </source>
</evidence>
<evidence type="ECO:0000256" key="3">
    <source>
        <dbReference type="ARBA" id="ARBA00022490"/>
    </source>
</evidence>
<evidence type="ECO:0000256" key="5">
    <source>
        <dbReference type="ARBA" id="ARBA00022737"/>
    </source>
</evidence>
<evidence type="ECO:0000256" key="7">
    <source>
        <dbReference type="ARBA" id="ARBA00023212"/>
    </source>
</evidence>
<comment type="subcellular location">
    <subcellularLocation>
        <location evidence="1">Cell projection</location>
        <location evidence="1">Cilium</location>
    </subcellularLocation>
    <subcellularLocation>
        <location evidence="2">Cytoplasm</location>
        <location evidence="2">Cytoskeleton</location>
    </subcellularLocation>
</comment>
<dbReference type="Pfam" id="PF25828">
    <property type="entry name" value="CC_Cfap43"/>
    <property type="match status" value="1"/>
</dbReference>
<feature type="coiled-coil region" evidence="9">
    <location>
        <begin position="194"/>
        <end position="253"/>
    </location>
</feature>
<dbReference type="EMBL" id="CAKXAJ010025317">
    <property type="protein sequence ID" value="CAH2238056.1"/>
    <property type="molecule type" value="Genomic_DNA"/>
</dbReference>